<keyword evidence="2" id="KW-0408">Iron</keyword>
<dbReference type="Proteomes" id="UP000218542">
    <property type="component" value="Unassembled WGS sequence"/>
</dbReference>
<protein>
    <submittedName>
        <fullName evidence="6">Polyferredoxin</fullName>
    </submittedName>
</protein>
<dbReference type="RefSeq" id="WP_162532229.1">
    <property type="nucleotide sequence ID" value="NZ_BAOS01000014.1"/>
</dbReference>
<keyword evidence="4" id="KW-0472">Membrane</keyword>
<evidence type="ECO:0000256" key="3">
    <source>
        <dbReference type="ARBA" id="ARBA00023014"/>
    </source>
</evidence>
<evidence type="ECO:0000256" key="1">
    <source>
        <dbReference type="ARBA" id="ARBA00022723"/>
    </source>
</evidence>
<dbReference type="InterPro" id="IPR017896">
    <property type="entry name" value="4Fe4S_Fe-S-bd"/>
</dbReference>
<evidence type="ECO:0000256" key="2">
    <source>
        <dbReference type="ARBA" id="ARBA00023004"/>
    </source>
</evidence>
<sequence length="267" mass="29519">GRSCGVGLNPAHVDDNTNCLLCGQCVKSCEHNNPDAEGRPNPGLFVRPWFKDIFALRPMSAAQTAFCLVVSGFVVYEVFTEWKVTKELLIWMPENTNMLLSTENTWSHGLIKSLTLFIVLPILVWLLPYGLFRLAGGKLSIAKYLCIFGTAFIPIMAAAHTVKALLKTTSRIPYWENAFTDPIGIESARGIINKSIQLAPLPVWRDPVITALSLVLICGGIAVSAVVIRKLTVTHVSQSWSRAWTLYLIPGIYGGAFAVMIIIWRLF</sequence>
<keyword evidence="4" id="KW-0812">Transmembrane</keyword>
<evidence type="ECO:0000259" key="5">
    <source>
        <dbReference type="PROSITE" id="PS51379"/>
    </source>
</evidence>
<feature type="transmembrane region" description="Helical" evidence="4">
    <location>
        <begin position="208"/>
        <end position="232"/>
    </location>
</feature>
<evidence type="ECO:0000256" key="4">
    <source>
        <dbReference type="SAM" id="Phobius"/>
    </source>
</evidence>
<accession>A0A286TXX4</accession>
<keyword evidence="3" id="KW-0411">Iron-sulfur</keyword>
<feature type="transmembrane region" description="Helical" evidence="4">
    <location>
        <begin position="61"/>
        <end position="79"/>
    </location>
</feature>
<feature type="non-terminal residue" evidence="6">
    <location>
        <position position="1"/>
    </location>
</feature>
<evidence type="ECO:0000313" key="6">
    <source>
        <dbReference type="EMBL" id="GAX60738.1"/>
    </source>
</evidence>
<keyword evidence="7" id="KW-1185">Reference proteome</keyword>
<organism evidence="6 7">
    <name type="scientific">Candidatus Scalindua japonica</name>
    <dbReference type="NCBI Taxonomy" id="1284222"/>
    <lineage>
        <taxon>Bacteria</taxon>
        <taxon>Pseudomonadati</taxon>
        <taxon>Planctomycetota</taxon>
        <taxon>Candidatus Brocadiia</taxon>
        <taxon>Candidatus Brocadiales</taxon>
        <taxon>Candidatus Scalinduaceae</taxon>
        <taxon>Candidatus Scalindua</taxon>
    </lineage>
</organism>
<feature type="transmembrane region" description="Helical" evidence="4">
    <location>
        <begin position="110"/>
        <end position="132"/>
    </location>
</feature>
<dbReference type="EMBL" id="BAOS01000014">
    <property type="protein sequence ID" value="GAX60738.1"/>
    <property type="molecule type" value="Genomic_DNA"/>
</dbReference>
<keyword evidence="4" id="KW-1133">Transmembrane helix</keyword>
<feature type="domain" description="4Fe-4S ferredoxin-type" evidence="5">
    <location>
        <begin position="9"/>
        <end position="39"/>
    </location>
</feature>
<evidence type="ECO:0000313" key="7">
    <source>
        <dbReference type="Proteomes" id="UP000218542"/>
    </source>
</evidence>
<dbReference type="GO" id="GO:0046872">
    <property type="term" value="F:metal ion binding"/>
    <property type="evidence" value="ECO:0007669"/>
    <property type="project" value="UniProtKB-KW"/>
</dbReference>
<dbReference type="PROSITE" id="PS51379">
    <property type="entry name" value="4FE4S_FER_2"/>
    <property type="match status" value="1"/>
</dbReference>
<feature type="transmembrane region" description="Helical" evidence="4">
    <location>
        <begin position="144"/>
        <end position="166"/>
    </location>
</feature>
<keyword evidence="1" id="KW-0479">Metal-binding</keyword>
<dbReference type="GO" id="GO:0051536">
    <property type="term" value="F:iron-sulfur cluster binding"/>
    <property type="evidence" value="ECO:0007669"/>
    <property type="project" value="UniProtKB-KW"/>
</dbReference>
<comment type="caution">
    <text evidence="6">The sequence shown here is derived from an EMBL/GenBank/DDBJ whole genome shotgun (WGS) entry which is preliminary data.</text>
</comment>
<gene>
    <name evidence="6" type="ORF">SCALIN_C14_0001</name>
</gene>
<dbReference type="PROSITE" id="PS00198">
    <property type="entry name" value="4FE4S_FER_1"/>
    <property type="match status" value="1"/>
</dbReference>
<proteinExistence type="predicted"/>
<dbReference type="InterPro" id="IPR017900">
    <property type="entry name" value="4Fe4S_Fe_S_CS"/>
</dbReference>
<reference evidence="7" key="1">
    <citation type="journal article" date="2017" name="Environ. Microbiol. Rep.">
        <title>Genetic Diversity of Marine Anaerobic Ammonium-Oxidizing Bacteria as Revealed by Genomic and Proteomic Analyses of 'Candidatus Scalindua japonica'.</title>
        <authorList>
            <person name="Oshiki M."/>
            <person name="Mizuto K."/>
            <person name="Kimura Z."/>
            <person name="Kindaichi T."/>
            <person name="Satoh H."/>
            <person name="Okabe S."/>
        </authorList>
    </citation>
    <scope>NUCLEOTIDE SEQUENCE [LARGE SCALE GENOMIC DNA]</scope>
    <source>
        <strain evidence="7">husup-a2</strain>
    </source>
</reference>
<dbReference type="AlphaFoldDB" id="A0A286TXX4"/>
<feature type="transmembrane region" description="Helical" evidence="4">
    <location>
        <begin position="244"/>
        <end position="264"/>
    </location>
</feature>
<name>A0A286TXX4_9BACT</name>